<comment type="similarity">
    <text evidence="2">Belongs to the membrane fusion protein (MFP) (TC 8.A.1) family.</text>
</comment>
<accession>A0ABP7T0A0</accession>
<evidence type="ECO:0000259" key="7">
    <source>
        <dbReference type="Pfam" id="PF25967"/>
    </source>
</evidence>
<dbReference type="NCBIfam" id="TIGR01730">
    <property type="entry name" value="RND_mfp"/>
    <property type="match status" value="1"/>
</dbReference>
<comment type="caution">
    <text evidence="8">The sequence shown here is derived from an EMBL/GenBank/DDBJ whole genome shotgun (WGS) entry which is preliminary data.</text>
</comment>
<reference evidence="9" key="1">
    <citation type="journal article" date="2019" name="Int. J. Syst. Evol. Microbiol.">
        <title>The Global Catalogue of Microorganisms (GCM) 10K type strain sequencing project: providing services to taxonomists for standard genome sequencing and annotation.</title>
        <authorList>
            <consortium name="The Broad Institute Genomics Platform"/>
            <consortium name="The Broad Institute Genome Sequencing Center for Infectious Disease"/>
            <person name="Wu L."/>
            <person name="Ma J."/>
        </authorList>
    </citation>
    <scope>NUCLEOTIDE SEQUENCE [LARGE SCALE GENOMIC DNA]</scope>
    <source>
        <strain evidence="9">JCM 17563</strain>
    </source>
</reference>
<evidence type="ECO:0000259" key="6">
    <source>
        <dbReference type="Pfam" id="PF25944"/>
    </source>
</evidence>
<protein>
    <submittedName>
        <fullName evidence="8">Efflux RND transporter periplasmic adaptor subunit</fullName>
    </submittedName>
</protein>
<name>A0ABP7T0A0_9SPHN</name>
<evidence type="ECO:0000313" key="8">
    <source>
        <dbReference type="EMBL" id="GAA4018871.1"/>
    </source>
</evidence>
<dbReference type="Pfam" id="PF25876">
    <property type="entry name" value="HH_MFP_RND"/>
    <property type="match status" value="1"/>
</dbReference>
<dbReference type="SUPFAM" id="SSF111369">
    <property type="entry name" value="HlyD-like secretion proteins"/>
    <property type="match status" value="1"/>
</dbReference>
<dbReference type="Gene3D" id="2.40.420.20">
    <property type="match status" value="1"/>
</dbReference>
<proteinExistence type="inferred from homology"/>
<evidence type="ECO:0000256" key="3">
    <source>
        <dbReference type="SAM" id="MobiDB-lite"/>
    </source>
</evidence>
<dbReference type="Gene3D" id="1.10.287.470">
    <property type="entry name" value="Helix hairpin bin"/>
    <property type="match status" value="1"/>
</dbReference>
<dbReference type="PANTHER" id="PTHR30158">
    <property type="entry name" value="ACRA/E-RELATED COMPONENT OF DRUG EFFLUX TRANSPORTER"/>
    <property type="match status" value="1"/>
</dbReference>
<feature type="domain" description="Multidrug resistance protein MdtA-like C-terminal permuted SH3" evidence="7">
    <location>
        <begin position="251"/>
        <end position="311"/>
    </location>
</feature>
<evidence type="ECO:0000256" key="1">
    <source>
        <dbReference type="ARBA" id="ARBA00004196"/>
    </source>
</evidence>
<feature type="region of interest" description="Disordered" evidence="3">
    <location>
        <begin position="325"/>
        <end position="353"/>
    </location>
</feature>
<dbReference type="InterPro" id="IPR058625">
    <property type="entry name" value="MdtA-like_BSH"/>
</dbReference>
<dbReference type="InterPro" id="IPR058626">
    <property type="entry name" value="MdtA-like_b-barrel"/>
</dbReference>
<dbReference type="Gene3D" id="2.40.50.100">
    <property type="match status" value="1"/>
</dbReference>
<feature type="compositionally biased region" description="Gly residues" evidence="3">
    <location>
        <begin position="339"/>
        <end position="353"/>
    </location>
</feature>
<dbReference type="Pfam" id="PF25944">
    <property type="entry name" value="Beta-barrel_RND"/>
    <property type="match status" value="1"/>
</dbReference>
<dbReference type="EMBL" id="BAABBQ010000001">
    <property type="protein sequence ID" value="GAA4018871.1"/>
    <property type="molecule type" value="Genomic_DNA"/>
</dbReference>
<dbReference type="InterPro" id="IPR006143">
    <property type="entry name" value="RND_pump_MFP"/>
</dbReference>
<evidence type="ECO:0000256" key="2">
    <source>
        <dbReference type="ARBA" id="ARBA00009477"/>
    </source>
</evidence>
<dbReference type="InterPro" id="IPR058627">
    <property type="entry name" value="MdtA-like_C"/>
</dbReference>
<feature type="domain" description="Multidrug resistance protein MdtA-like beta-barrel" evidence="6">
    <location>
        <begin position="160"/>
        <end position="243"/>
    </location>
</feature>
<evidence type="ECO:0000259" key="5">
    <source>
        <dbReference type="Pfam" id="PF25917"/>
    </source>
</evidence>
<dbReference type="PANTHER" id="PTHR30158:SF3">
    <property type="entry name" value="MULTIDRUG EFFLUX PUMP SUBUNIT ACRA-RELATED"/>
    <property type="match status" value="1"/>
</dbReference>
<comment type="subcellular location">
    <subcellularLocation>
        <location evidence="1">Cell envelope</location>
    </subcellularLocation>
</comment>
<keyword evidence="9" id="KW-1185">Reference proteome</keyword>
<dbReference type="Proteomes" id="UP001500235">
    <property type="component" value="Unassembled WGS sequence"/>
</dbReference>
<dbReference type="Pfam" id="PF25917">
    <property type="entry name" value="BSH_RND"/>
    <property type="match status" value="1"/>
</dbReference>
<dbReference type="Pfam" id="PF25967">
    <property type="entry name" value="RND-MFP_C"/>
    <property type="match status" value="1"/>
</dbReference>
<feature type="domain" description="Multidrug resistance protein MdtA-like alpha-helical hairpin" evidence="4">
    <location>
        <begin position="55"/>
        <end position="123"/>
    </location>
</feature>
<sequence length="353" mass="37217">MISELGGRAVAFETSEVRPQVSGLIQKRFFAEGSYVRSGQPLYQVDPSLYRAAANQAEANVASARAAAQAAQARANRYRPLAQIEAVSQQEYTDAAAQARQSQASVAQNNAALETARINLRFTTVRAPISGRIGRSLFTQGALVNQNQTEPLAVIQRTDPIYVDIQQSAAELTTLRRALASGGVAPGSTQVRLRLDDGSDYGFSGTVQFSEVVVNESTGTVTLRARFPNPQGTLLPGTFVKAIFTQAVTPDAILVPQSAVQRDIGGDAYVFIVGAQNKAERRKVLADRTYGTDWVITGGLKAGDKVITQGLANLKDKAAIRPVVASTPQKIAPRPPGSGGPGAGGGQARGGGR</sequence>
<evidence type="ECO:0000313" key="9">
    <source>
        <dbReference type="Proteomes" id="UP001500235"/>
    </source>
</evidence>
<dbReference type="Gene3D" id="2.40.30.170">
    <property type="match status" value="1"/>
</dbReference>
<organism evidence="8 9">
    <name type="scientific">Sphingomonas swuensis</name>
    <dbReference type="NCBI Taxonomy" id="977800"/>
    <lineage>
        <taxon>Bacteria</taxon>
        <taxon>Pseudomonadati</taxon>
        <taxon>Pseudomonadota</taxon>
        <taxon>Alphaproteobacteria</taxon>
        <taxon>Sphingomonadales</taxon>
        <taxon>Sphingomonadaceae</taxon>
        <taxon>Sphingomonas</taxon>
    </lineage>
</organism>
<feature type="domain" description="Multidrug resistance protein MdtA-like barrel-sandwich hybrid" evidence="5">
    <location>
        <begin position="14"/>
        <end position="156"/>
    </location>
</feature>
<dbReference type="InterPro" id="IPR058624">
    <property type="entry name" value="MdtA-like_HH"/>
</dbReference>
<evidence type="ECO:0000259" key="4">
    <source>
        <dbReference type="Pfam" id="PF25876"/>
    </source>
</evidence>
<gene>
    <name evidence="8" type="ORF">GCM10022280_18110</name>
</gene>